<comment type="caution">
    <text evidence="1">The sequence shown here is derived from an EMBL/GenBank/DDBJ whole genome shotgun (WGS) entry which is preliminary data.</text>
</comment>
<evidence type="ECO:0000313" key="2">
    <source>
        <dbReference type="Proteomes" id="UP001163835"/>
    </source>
</evidence>
<organism evidence="1 2">
    <name type="scientific">Lentinula aff. lateritia</name>
    <dbReference type="NCBI Taxonomy" id="2804960"/>
    <lineage>
        <taxon>Eukaryota</taxon>
        <taxon>Fungi</taxon>
        <taxon>Dikarya</taxon>
        <taxon>Basidiomycota</taxon>
        <taxon>Agaricomycotina</taxon>
        <taxon>Agaricomycetes</taxon>
        <taxon>Agaricomycetidae</taxon>
        <taxon>Agaricales</taxon>
        <taxon>Marasmiineae</taxon>
        <taxon>Omphalotaceae</taxon>
        <taxon>Lentinula</taxon>
    </lineage>
</organism>
<accession>A0ACC1TRU2</accession>
<dbReference type="EMBL" id="MU795327">
    <property type="protein sequence ID" value="KAJ3807239.1"/>
    <property type="molecule type" value="Genomic_DNA"/>
</dbReference>
<sequence>MLSMLGNAGKCSQELENIAQVLQMRVIRLRGSCARQQFVAIYVPGSALAGINCFASLAMNELPTELVDHIIDFALYHSGNSKASTLNLALVSRTWTPRSRYHLELSLDESRVKYQKLRTFTELCQHPLSTLKFIGALRVSNVGNTRIGLKRSPLDHTAANAWFSRRFHARRSGHILESVFTHVHRLTIDRVGWWTLNDMARNSLKNGFRLVTELDLRHVSFTDFRQFYELICSFPLLERLFLILQQPFPTISEMGQPTNRLNLQLPPNLYCIDITTIDVATLQGISMLTPCSSLRQFHWRSNVFYQMEEECRIIGMFLESARSSLVDLSLTFNVDVLSNNIRIRKPASEVAIQQFKRFHDCVNLANNPSLERLTLDIRPDPYLVLFLQHALHNEQALGVRSLSIPFLENIIFSLNTRILPKGGLTEIDLDAALQHPALANMQRLEFGVHGFFPRQSATDKIAQSMKTIVQ</sequence>
<name>A0ACC1TRU2_9AGAR</name>
<proteinExistence type="predicted"/>
<protein>
    <submittedName>
        <fullName evidence="1">Uncharacterized protein</fullName>
    </submittedName>
</protein>
<keyword evidence="2" id="KW-1185">Reference proteome</keyword>
<dbReference type="Proteomes" id="UP001163835">
    <property type="component" value="Unassembled WGS sequence"/>
</dbReference>
<reference evidence="1" key="1">
    <citation type="submission" date="2022-09" db="EMBL/GenBank/DDBJ databases">
        <title>A Global Phylogenomic Analysis of the Shiitake Genus Lentinula.</title>
        <authorList>
            <consortium name="DOE Joint Genome Institute"/>
            <person name="Sierra-Patev S."/>
            <person name="Min B."/>
            <person name="Naranjo-Ortiz M."/>
            <person name="Looney B."/>
            <person name="Konkel Z."/>
            <person name="Slot J.C."/>
            <person name="Sakamoto Y."/>
            <person name="Steenwyk J.L."/>
            <person name="Rokas A."/>
            <person name="Carro J."/>
            <person name="Camarero S."/>
            <person name="Ferreira P."/>
            <person name="Molpeceres G."/>
            <person name="Ruiz-Duenas F.J."/>
            <person name="Serrano A."/>
            <person name="Henrissat B."/>
            <person name="Drula E."/>
            <person name="Hughes K.W."/>
            <person name="Mata J.L."/>
            <person name="Ishikawa N.K."/>
            <person name="Vargas-Isla R."/>
            <person name="Ushijima S."/>
            <person name="Smith C.A."/>
            <person name="Ahrendt S."/>
            <person name="Andreopoulos W."/>
            <person name="He G."/>
            <person name="Labutti K."/>
            <person name="Lipzen A."/>
            <person name="Ng V."/>
            <person name="Riley R."/>
            <person name="Sandor L."/>
            <person name="Barry K."/>
            <person name="Martinez A.T."/>
            <person name="Xiao Y."/>
            <person name="Gibbons J.G."/>
            <person name="Terashima K."/>
            <person name="Grigoriev I.V."/>
            <person name="Hibbett D.S."/>
        </authorList>
    </citation>
    <scope>NUCLEOTIDE SEQUENCE</scope>
    <source>
        <strain evidence="1">TMI1499</strain>
    </source>
</reference>
<gene>
    <name evidence="1" type="ORF">F5876DRAFT_79903</name>
</gene>
<evidence type="ECO:0000313" key="1">
    <source>
        <dbReference type="EMBL" id="KAJ3807239.1"/>
    </source>
</evidence>